<name>A0A914Q770_9BILA</name>
<sequence length="668" mass="76888">MADNYILFQYAPKREDCDGCQKIIPAGDLEVVYQKFYHFHCFFNVFDVLCDKKITSIATEEYMDENEKPKTFVSLEDIDFIGGFNLRISAADLTKIREHLASAKEHKTRYFIPSILRTNDFYCAQKCSRRGSGVGKEFGLLFQNNDYHPKCLSKTRKVNCDSNEIDGYDSLSEDKKKLLDELFKKDNASHFLPAAEVTSDEKYLCATPDCLKSDLKNGYKIIGLRIRYRTKTYHPECFAEMRKVNMDGKEIENYDSLSDYQKGRLRNLFKKSNDFDIPLIEKAKRNDYCTLPDCPAANGQPSKFPWPYTIKFGQLQIKFHGDIYHPKCFKSSQIVNMDVKEFLGYDSLGQKTKQMLEDNAEDIEMDIEEGESSGNDIEGPPAKKSKMEEMSEPIILQMNTLNESYNAGVEPQTVNDREEREGNKKSGNLIAENVVSGNEIEEIPEIKKEVKAEPEIITLDDDDETDFVKVEPQNDIRRNGKEIQPTVIQEPIVNAIPQLFRLPSEDFIESTLDNLKIPFTREAYAFYSKFKYTKIPTTATLCITFPISSFTDSFFKCLSLFFTGEEKYYYGIKPETQLYIFNNFKTFGTIDGIDFSKVDESSPEFQKLHDCKELTNTHFTFICAWLKCRIGIYSNGLLSGKYGNWNGNEPIFLIENNNGFYKPVLSLI</sequence>
<accession>A0A914Q770</accession>
<evidence type="ECO:0000313" key="1">
    <source>
        <dbReference type="Proteomes" id="UP000887578"/>
    </source>
</evidence>
<dbReference type="Proteomes" id="UP000887578">
    <property type="component" value="Unplaced"/>
</dbReference>
<dbReference type="WBParaSite" id="PDA_v2.g27336.t1">
    <property type="protein sequence ID" value="PDA_v2.g27336.t1"/>
    <property type="gene ID" value="PDA_v2.g27336"/>
</dbReference>
<organism evidence="1 2">
    <name type="scientific">Panagrolaimus davidi</name>
    <dbReference type="NCBI Taxonomy" id="227884"/>
    <lineage>
        <taxon>Eukaryota</taxon>
        <taxon>Metazoa</taxon>
        <taxon>Ecdysozoa</taxon>
        <taxon>Nematoda</taxon>
        <taxon>Chromadorea</taxon>
        <taxon>Rhabditida</taxon>
        <taxon>Tylenchina</taxon>
        <taxon>Panagrolaimomorpha</taxon>
        <taxon>Panagrolaimoidea</taxon>
        <taxon>Panagrolaimidae</taxon>
        <taxon>Panagrolaimus</taxon>
    </lineage>
</organism>
<dbReference type="AlphaFoldDB" id="A0A914Q770"/>
<reference evidence="2" key="1">
    <citation type="submission" date="2022-11" db="UniProtKB">
        <authorList>
            <consortium name="WormBaseParasite"/>
        </authorList>
    </citation>
    <scope>IDENTIFICATION</scope>
</reference>
<keyword evidence="1" id="KW-1185">Reference proteome</keyword>
<protein>
    <submittedName>
        <fullName evidence="2">Uncharacterized protein</fullName>
    </submittedName>
</protein>
<proteinExistence type="predicted"/>
<evidence type="ECO:0000313" key="2">
    <source>
        <dbReference type="WBParaSite" id="PDA_v2.g27336.t1"/>
    </source>
</evidence>